<dbReference type="Pfam" id="PF07350">
    <property type="entry name" value="Gig2-like"/>
    <property type="match status" value="1"/>
</dbReference>
<protein>
    <recommendedName>
        <fullName evidence="2">DUF1479-domain-containing protein</fullName>
    </recommendedName>
</protein>
<dbReference type="PANTHER" id="PTHR30613:SF1">
    <property type="entry name" value="DUF1479 DOMAIN PROTEIN (AFU_ORTHOLOGUE AFUA_5G09280)"/>
    <property type="match status" value="1"/>
</dbReference>
<dbReference type="RefSeq" id="XP_059604723.1">
    <property type="nucleotide sequence ID" value="XM_059744405.1"/>
</dbReference>
<dbReference type="SUPFAM" id="SSF51197">
    <property type="entry name" value="Clavaminate synthase-like"/>
    <property type="match status" value="1"/>
</dbReference>
<dbReference type="PANTHER" id="PTHR30613">
    <property type="entry name" value="UNCHARACTERIZED PROTEIN YBIU-RELATED"/>
    <property type="match status" value="1"/>
</dbReference>
<organism evidence="1">
    <name type="scientific">Aspergillus niger</name>
    <dbReference type="NCBI Taxonomy" id="5061"/>
    <lineage>
        <taxon>Eukaryota</taxon>
        <taxon>Fungi</taxon>
        <taxon>Dikarya</taxon>
        <taxon>Ascomycota</taxon>
        <taxon>Pezizomycotina</taxon>
        <taxon>Eurotiomycetes</taxon>
        <taxon>Eurotiomycetidae</taxon>
        <taxon>Eurotiales</taxon>
        <taxon>Aspergillaceae</taxon>
        <taxon>Aspergillus</taxon>
        <taxon>Aspergillus subgen. Circumdati</taxon>
    </lineage>
</organism>
<proteinExistence type="predicted"/>
<dbReference type="InterPro" id="IPR010856">
    <property type="entry name" value="Gig2-like"/>
</dbReference>
<dbReference type="GeneID" id="4987592"/>
<dbReference type="AlphaFoldDB" id="A0AAJ8BXF0"/>
<dbReference type="Gene3D" id="2.60.120.330">
    <property type="entry name" value="B-lactam Antibiotic, Isopenicillin N Synthase, Chain"/>
    <property type="match status" value="1"/>
</dbReference>
<dbReference type="InterPro" id="IPR027443">
    <property type="entry name" value="IPNS-like_sf"/>
</dbReference>
<name>A0AAJ8BXF0_ASPNG</name>
<evidence type="ECO:0008006" key="2">
    <source>
        <dbReference type="Google" id="ProtNLM"/>
    </source>
</evidence>
<reference evidence="1" key="1">
    <citation type="submission" date="2025-02" db="EMBL/GenBank/DDBJ databases">
        <authorList>
            <consortium name="NCBI Genome Project"/>
        </authorList>
    </citation>
    <scope>NUCLEOTIDE SEQUENCE</scope>
</reference>
<reference evidence="1" key="2">
    <citation type="submission" date="2025-08" db="UniProtKB">
        <authorList>
            <consortium name="RefSeq"/>
        </authorList>
    </citation>
    <scope>IDENTIFICATION</scope>
</reference>
<sequence length="438" mass="49319">MVKVTWQSPHGLRCSLKAPVSFSGRGLATTSQAPRREEAVKKSWDRLLHRLREEVRTIERMGSDVVPTIDFKDIKTASKDFRRELRKRGVAVVRGVIPEAEARRYKEEIEEYVRANPQTRGESINAIQVFELYWSQSQMKARMHPNMLETQRFLMSFWHSKNSDALVSPSHPLTYADRLRIRQPGDAGFALGPHVDGGSVERWEDNGYDLGNVYKAIWEGRWEDYDPWEASCRIPAVSDLYNGAGACSMFRMFQGWLSMSHTGPKEGTLLVNPLLSMATSYFLLRPKLEGATPGYSQELTDVLHPHLRLDQTMVHIPQIAPGDYVAWHSDGIHAVDKVHQGQGDSSVMYIPACPVTEENAAYVQRQRKEFIAGTPPPDFPGGEGESNFVGRTTEDSLRHSQTVNALRSLGLAAFDTQEIGIKLGQKLVLERANQVLGF</sequence>
<evidence type="ECO:0000313" key="1">
    <source>
        <dbReference type="RefSeq" id="XP_059604723.1"/>
    </source>
</evidence>
<accession>A0AAJ8BXF0</accession>
<dbReference type="VEuPathDB" id="FungiDB:An14g07350"/>
<dbReference type="KEGG" id="ang:An14g07350"/>
<gene>
    <name evidence="1" type="ORF">An14g07350</name>
</gene>